<proteinExistence type="predicted"/>
<evidence type="ECO:0000313" key="2">
    <source>
        <dbReference type="EMBL" id="KAL1872894.1"/>
    </source>
</evidence>
<name>A0ABR3XB94_9EURO</name>
<accession>A0ABR3XB94</accession>
<gene>
    <name evidence="2" type="ORF">Plec18167_006544</name>
</gene>
<keyword evidence="1" id="KW-0732">Signal</keyword>
<keyword evidence="3" id="KW-1185">Reference proteome</keyword>
<feature type="chain" id="PRO_5045280768" evidence="1">
    <location>
        <begin position="17"/>
        <end position="160"/>
    </location>
</feature>
<reference evidence="2 3" key="1">
    <citation type="journal article" date="2024" name="IMA Fungus">
        <title>IMA Genome - F19 : A genome assembly and annotation guide to empower mycologists, including annotated draft genome sequences of Ceratocystis pirilliformis, Diaporthe australafricana, Fusarium ophioides, Paecilomyces lecythidis, and Sporothrix stenoceras.</title>
        <authorList>
            <person name="Aylward J."/>
            <person name="Wilson A.M."/>
            <person name="Visagie C.M."/>
            <person name="Spraker J."/>
            <person name="Barnes I."/>
            <person name="Buitendag C."/>
            <person name="Ceriani C."/>
            <person name="Del Mar Angel L."/>
            <person name="du Plessis D."/>
            <person name="Fuchs T."/>
            <person name="Gasser K."/>
            <person name="Kramer D."/>
            <person name="Li W."/>
            <person name="Munsamy K."/>
            <person name="Piso A."/>
            <person name="Price J.L."/>
            <person name="Sonnekus B."/>
            <person name="Thomas C."/>
            <person name="van der Nest A."/>
            <person name="van Dijk A."/>
            <person name="van Heerden A."/>
            <person name="van Vuuren N."/>
            <person name="Yilmaz N."/>
            <person name="Duong T.A."/>
            <person name="van der Merwe N.A."/>
            <person name="Wingfield M.J."/>
            <person name="Wingfield B.D."/>
        </authorList>
    </citation>
    <scope>NUCLEOTIDE SEQUENCE [LARGE SCALE GENOMIC DNA]</scope>
    <source>
        <strain evidence="2 3">CMW 18167</strain>
    </source>
</reference>
<protein>
    <submittedName>
        <fullName evidence="2">Uncharacterized protein</fullName>
    </submittedName>
</protein>
<organism evidence="2 3">
    <name type="scientific">Paecilomyces lecythidis</name>
    <dbReference type="NCBI Taxonomy" id="3004212"/>
    <lineage>
        <taxon>Eukaryota</taxon>
        <taxon>Fungi</taxon>
        <taxon>Dikarya</taxon>
        <taxon>Ascomycota</taxon>
        <taxon>Pezizomycotina</taxon>
        <taxon>Eurotiomycetes</taxon>
        <taxon>Eurotiomycetidae</taxon>
        <taxon>Eurotiales</taxon>
        <taxon>Thermoascaceae</taxon>
        <taxon>Paecilomyces</taxon>
    </lineage>
</organism>
<dbReference type="EMBL" id="JAVDPF010000023">
    <property type="protein sequence ID" value="KAL1872894.1"/>
    <property type="molecule type" value="Genomic_DNA"/>
</dbReference>
<evidence type="ECO:0000256" key="1">
    <source>
        <dbReference type="SAM" id="SignalP"/>
    </source>
</evidence>
<comment type="caution">
    <text evidence="2">The sequence shown here is derived from an EMBL/GenBank/DDBJ whole genome shotgun (WGS) entry which is preliminary data.</text>
</comment>
<feature type="signal peptide" evidence="1">
    <location>
        <begin position="1"/>
        <end position="16"/>
    </location>
</feature>
<sequence length="160" mass="16847">MKLSLALAGLISAVSAASLPSAFTLVAEGGYTVLTDGSNAFLGSDSANYEILILNSAPNGAVSFTSKNQSPTGWQNLYVVEQGSQPVGLTSPHSGAVPQGATINGFGVDDNGYFTQNNKSAFSVLQTDQGPTKKLFWEGEYNATFFPSDLYVKPLNTKLR</sequence>
<dbReference type="Proteomes" id="UP001583193">
    <property type="component" value="Unassembled WGS sequence"/>
</dbReference>
<evidence type="ECO:0000313" key="3">
    <source>
        <dbReference type="Proteomes" id="UP001583193"/>
    </source>
</evidence>